<evidence type="ECO:0000256" key="3">
    <source>
        <dbReference type="ARBA" id="ARBA00022475"/>
    </source>
</evidence>
<sequence length="491" mass="54001">MSLSQRIRQNTLWMFGGNIGQNLLAFASGIVLARLLAPEDFGMLVTIQIFTGAAGLVAAGGMGVALIQAKELNARDADVVFTVQSAICLLIFTAFYGIAPYFADWFNDPAYRDMLRVSALTFLIRPLSNIPTALLSRDQRMREIAVVRVLTLVVSASCSIYMATQGLQTWSLILGGLAGGLFQSLLLIHLSRWSPRYGYERKVARQLGWFGVKFATIATVIYARKQLENLITSYQLGAQQVGLLNKGSSLSEMPTKIVVSSAYQTLFRALSSMQDDKGQSIYLFRKSLILIQVISWPCYLGLAWLAEPFVLLVYGEKWLFCVPALQVFCLCALLSTTSMYSGAVVAAQNQLGKEVSIQLEATLIKLVAVLIGVQWGILGVALAMLPSFSYLTLRMAFLACRSLGAPFSMVIKSMGPAVLLNLLMIAALLLSDQLLVNHHSWLYLFATALWGALVYLLLVCLIPVPELRSESRRAIQVLLGALNWRRDPPKP</sequence>
<comment type="subcellular location">
    <subcellularLocation>
        <location evidence="1">Cell membrane</location>
        <topology evidence="1">Multi-pass membrane protein</topology>
    </subcellularLocation>
</comment>
<feature type="transmembrane region" description="Helical" evidence="7">
    <location>
        <begin position="79"/>
        <end position="102"/>
    </location>
</feature>
<dbReference type="EMBL" id="QWEZ01000001">
    <property type="protein sequence ID" value="RRJ84612.1"/>
    <property type="molecule type" value="Genomic_DNA"/>
</dbReference>
<feature type="transmembrane region" description="Helical" evidence="7">
    <location>
        <begin position="170"/>
        <end position="191"/>
    </location>
</feature>
<feature type="transmembrane region" description="Helical" evidence="7">
    <location>
        <begin position="287"/>
        <end position="305"/>
    </location>
</feature>
<feature type="transmembrane region" description="Helical" evidence="7">
    <location>
        <begin position="43"/>
        <end position="67"/>
    </location>
</feature>
<keyword evidence="9" id="KW-1185">Reference proteome</keyword>
<name>A0A3P3VPD0_9GAMM</name>
<reference evidence="8 9" key="2">
    <citation type="submission" date="2018-12" db="EMBL/GenBank/DDBJ databases">
        <title>Simiduia agarivorans gen. nov., sp. nov., a marine, agarolytic bacterium isolated from shallow coastal water from Keelung, Taiwan.</title>
        <authorList>
            <person name="Shieh W.Y."/>
        </authorList>
    </citation>
    <scope>NUCLEOTIDE SEQUENCE [LARGE SCALE GENOMIC DNA]</scope>
    <source>
        <strain evidence="8 9">GTF-13</strain>
    </source>
</reference>
<evidence type="ECO:0000256" key="1">
    <source>
        <dbReference type="ARBA" id="ARBA00004651"/>
    </source>
</evidence>
<evidence type="ECO:0000256" key="4">
    <source>
        <dbReference type="ARBA" id="ARBA00022692"/>
    </source>
</evidence>
<reference evidence="8 9" key="1">
    <citation type="submission" date="2018-08" db="EMBL/GenBank/DDBJ databases">
        <authorList>
            <person name="Khan S.A."/>
        </authorList>
    </citation>
    <scope>NUCLEOTIDE SEQUENCE [LARGE SCALE GENOMIC DNA]</scope>
    <source>
        <strain evidence="8 9">GTF-13</strain>
    </source>
</reference>
<proteinExistence type="inferred from homology"/>
<feature type="transmembrane region" description="Helical" evidence="7">
    <location>
        <begin position="114"/>
        <end position="134"/>
    </location>
</feature>
<accession>A0A3P3VPD0</accession>
<comment type="similarity">
    <text evidence="2">Belongs to the polysaccharide synthase family.</text>
</comment>
<protein>
    <submittedName>
        <fullName evidence="8">Lipopolysaccharide biosynthesis protein</fullName>
    </submittedName>
</protein>
<feature type="transmembrane region" description="Helical" evidence="7">
    <location>
        <begin position="442"/>
        <end position="464"/>
    </location>
</feature>
<dbReference type="PANTHER" id="PTHR30250">
    <property type="entry name" value="PST FAMILY PREDICTED COLANIC ACID TRANSPORTER"/>
    <property type="match status" value="1"/>
</dbReference>
<dbReference type="Proteomes" id="UP000280792">
    <property type="component" value="Unassembled WGS sequence"/>
</dbReference>
<gene>
    <name evidence="8" type="ORF">D0544_05775</name>
</gene>
<keyword evidence="3" id="KW-1003">Cell membrane</keyword>
<dbReference type="InterPro" id="IPR050833">
    <property type="entry name" value="Poly_Biosynth_Transport"/>
</dbReference>
<evidence type="ECO:0000313" key="9">
    <source>
        <dbReference type="Proteomes" id="UP000280792"/>
    </source>
</evidence>
<feature type="transmembrane region" description="Helical" evidence="7">
    <location>
        <begin position="418"/>
        <end position="436"/>
    </location>
</feature>
<feature type="transmembrane region" description="Helical" evidence="7">
    <location>
        <begin position="366"/>
        <end position="385"/>
    </location>
</feature>
<evidence type="ECO:0000256" key="2">
    <source>
        <dbReference type="ARBA" id="ARBA00007430"/>
    </source>
</evidence>
<dbReference type="Pfam" id="PF13440">
    <property type="entry name" value="Polysacc_synt_3"/>
    <property type="match status" value="1"/>
</dbReference>
<comment type="caution">
    <text evidence="8">The sequence shown here is derived from an EMBL/GenBank/DDBJ whole genome shotgun (WGS) entry which is preliminary data.</text>
</comment>
<evidence type="ECO:0000313" key="8">
    <source>
        <dbReference type="EMBL" id="RRJ84612.1"/>
    </source>
</evidence>
<keyword evidence="6 7" id="KW-0472">Membrane</keyword>
<keyword evidence="5 7" id="KW-1133">Transmembrane helix</keyword>
<dbReference type="AlphaFoldDB" id="A0A3P3VPD0"/>
<dbReference type="RefSeq" id="WP_125015043.1">
    <property type="nucleotide sequence ID" value="NZ_QWEZ01000001.1"/>
</dbReference>
<organism evidence="8 9">
    <name type="scientific">Aestuariirhabdus litorea</name>
    <dbReference type="NCBI Taxonomy" id="2528527"/>
    <lineage>
        <taxon>Bacteria</taxon>
        <taxon>Pseudomonadati</taxon>
        <taxon>Pseudomonadota</taxon>
        <taxon>Gammaproteobacteria</taxon>
        <taxon>Oceanospirillales</taxon>
        <taxon>Aestuariirhabdaceae</taxon>
        <taxon>Aestuariirhabdus</taxon>
    </lineage>
</organism>
<evidence type="ECO:0000256" key="5">
    <source>
        <dbReference type="ARBA" id="ARBA00022989"/>
    </source>
</evidence>
<evidence type="ECO:0000256" key="7">
    <source>
        <dbReference type="SAM" id="Phobius"/>
    </source>
</evidence>
<feature type="transmembrane region" description="Helical" evidence="7">
    <location>
        <begin position="325"/>
        <end position="346"/>
    </location>
</feature>
<feature type="transmembrane region" description="Helical" evidence="7">
    <location>
        <begin position="146"/>
        <end position="164"/>
    </location>
</feature>
<dbReference type="PANTHER" id="PTHR30250:SF10">
    <property type="entry name" value="LIPOPOLYSACCHARIDE BIOSYNTHESIS PROTEIN WZXC"/>
    <property type="match status" value="1"/>
</dbReference>
<keyword evidence="4 7" id="KW-0812">Transmembrane</keyword>
<feature type="transmembrane region" description="Helical" evidence="7">
    <location>
        <begin position="12"/>
        <end position="37"/>
    </location>
</feature>
<evidence type="ECO:0000256" key="6">
    <source>
        <dbReference type="ARBA" id="ARBA00023136"/>
    </source>
</evidence>
<dbReference type="GO" id="GO:0005886">
    <property type="term" value="C:plasma membrane"/>
    <property type="evidence" value="ECO:0007669"/>
    <property type="project" value="UniProtKB-SubCell"/>
</dbReference>
<dbReference type="CDD" id="cd13127">
    <property type="entry name" value="MATE_tuaB_like"/>
    <property type="match status" value="1"/>
</dbReference>